<dbReference type="GO" id="GO:0015031">
    <property type="term" value="P:protein transport"/>
    <property type="evidence" value="ECO:0007669"/>
    <property type="project" value="UniProtKB-KW"/>
</dbReference>
<reference evidence="9 10" key="1">
    <citation type="submission" date="2016-07" db="EMBL/GenBank/DDBJ databases">
        <title>Pervasive Adenine N6-methylation of Active Genes in Fungi.</title>
        <authorList>
            <consortium name="DOE Joint Genome Institute"/>
            <person name="Mondo S.J."/>
            <person name="Dannebaum R.O."/>
            <person name="Kuo R.C."/>
            <person name="Labutti K."/>
            <person name="Haridas S."/>
            <person name="Kuo A."/>
            <person name="Salamov A."/>
            <person name="Ahrendt S.R."/>
            <person name="Lipzen A."/>
            <person name="Sullivan W."/>
            <person name="Andreopoulos W.B."/>
            <person name="Clum A."/>
            <person name="Lindquist E."/>
            <person name="Daum C."/>
            <person name="Ramamoorthy G.K."/>
            <person name="Gryganskyi A."/>
            <person name="Culley D."/>
            <person name="Magnuson J.K."/>
            <person name="James T.Y."/>
            <person name="O'Malley M.A."/>
            <person name="Stajich J.E."/>
            <person name="Spatafora J.W."/>
            <person name="Visel A."/>
            <person name="Grigoriev I.V."/>
        </authorList>
    </citation>
    <scope>NUCLEOTIDE SEQUENCE [LARGE SCALE GENOMIC DNA]</scope>
    <source>
        <strain evidence="9 10">12-1054</strain>
    </source>
</reference>
<dbReference type="InterPro" id="IPR012501">
    <property type="entry name" value="Vps54_C"/>
</dbReference>
<keyword evidence="10" id="KW-1185">Reference proteome</keyword>
<dbReference type="PANTHER" id="PTHR12965:SF0">
    <property type="entry name" value="VACUOLAR PROTEIN SORTING-ASSOCIATED PROTEIN 54"/>
    <property type="match status" value="1"/>
</dbReference>
<evidence type="ECO:0000313" key="9">
    <source>
        <dbReference type="EMBL" id="ORY74846.1"/>
    </source>
</evidence>
<name>A0A1Y2EUK5_PROLT</name>
<comment type="caution">
    <text evidence="9">The sequence shown here is derived from an EMBL/GenBank/DDBJ whole genome shotgun (WGS) entry which is preliminary data.</text>
</comment>
<feature type="domain" description="Vacuolar protein sorting-associated protein 54 C-terminal" evidence="8">
    <location>
        <begin position="655"/>
        <end position="785"/>
    </location>
</feature>
<comment type="similarity">
    <text evidence="2">Belongs to the VPS54 family.</text>
</comment>
<dbReference type="GO" id="GO:0042147">
    <property type="term" value="P:retrograde transport, endosome to Golgi"/>
    <property type="evidence" value="ECO:0007669"/>
    <property type="project" value="InterPro"/>
</dbReference>
<organism evidence="9 10">
    <name type="scientific">Protomyces lactucae-debilis</name>
    <dbReference type="NCBI Taxonomy" id="2754530"/>
    <lineage>
        <taxon>Eukaryota</taxon>
        <taxon>Fungi</taxon>
        <taxon>Dikarya</taxon>
        <taxon>Ascomycota</taxon>
        <taxon>Taphrinomycotina</taxon>
        <taxon>Taphrinomycetes</taxon>
        <taxon>Taphrinales</taxon>
        <taxon>Protomycetaceae</taxon>
        <taxon>Protomyces</taxon>
    </lineage>
</organism>
<dbReference type="GO" id="GO:0005829">
    <property type="term" value="C:cytosol"/>
    <property type="evidence" value="ECO:0007669"/>
    <property type="project" value="GOC"/>
</dbReference>
<evidence type="ECO:0000256" key="6">
    <source>
        <dbReference type="ARBA" id="ARBA00023054"/>
    </source>
</evidence>
<evidence type="ECO:0000256" key="2">
    <source>
        <dbReference type="ARBA" id="ARBA00009150"/>
    </source>
</evidence>
<comment type="subcellular location">
    <subcellularLocation>
        <location evidence="1">Golgi apparatus</location>
        <location evidence="1">trans-Golgi network</location>
    </subcellularLocation>
</comment>
<dbReference type="PANTHER" id="PTHR12965">
    <property type="entry name" value="VACUOLAR PROTEIN SORTING 54"/>
    <property type="match status" value="1"/>
</dbReference>
<dbReference type="InterPro" id="IPR039745">
    <property type="entry name" value="Vps54"/>
</dbReference>
<evidence type="ECO:0000256" key="3">
    <source>
        <dbReference type="ARBA" id="ARBA00022448"/>
    </source>
</evidence>
<gene>
    <name evidence="9" type="ORF">BCR37DRAFT_384272</name>
</gene>
<dbReference type="GO" id="GO:0019905">
    <property type="term" value="F:syntaxin binding"/>
    <property type="evidence" value="ECO:0007669"/>
    <property type="project" value="TreeGrafter"/>
</dbReference>
<evidence type="ECO:0000313" key="10">
    <source>
        <dbReference type="Proteomes" id="UP000193685"/>
    </source>
</evidence>
<sequence length="942" mass="102705">MNGEEKVKPSSLSISALINHPNASANAVRPGLRDIPPVTLSPVPQATSADFQHYIQQIAREYEDFTLAKQAGLKQHLAHENRSLRRPRTSSLATGTELLEANVAHQIPKSMAYESSRTSMDDRGSVLSGSPTSEKSGFSIDEQPALSQIFFDPEFELKNPRTFDLVCTNAQVKVHHEGGATKVSLSGSSRLQEKLSLAMDAVETDLVEEIAATGPAIFEAIQNLGSLAEQTARCTEHLDDLRAEFQGLGHDNTDAAIQLAKMKTEHQNVQSLRQATQTLSIMSQHYAAAMSESSHLSAALDTMKEFDACCAANPALAQTAVVKTMKAALVVQRERASERHAQSGTAALLDILGESIQAYNLETLERELSRKHLPRWQGIRGDAVAATESRPDTRTRLMSRLQDLQSMSLLEPVFAGYREALNKQVKSLAKRHLPSGDDTESLASSRTARRSTADKSASLAKALRSMTTEEFNLLLCNVFLETSRFLRSVVEQQKVLIDFVASADLDAVVQSRLFMQDLAPSLADLSQRRIVKVLQVRTAETLRASLLDFVRYYELNYLFAAECETYAATSRTNHSELLQSQARDWFGEVSRQQVAILTAALETDNWQPGSVPLSAQQCVDLLQEVYPGSKAQWLQLALTGDEAASVSKHVMLADQRYMVPASTVTLLLDVRLHILLLLRMPVIRNDALASLAAHVRLYNDQTWLLILGAGATKTAGLERITAKHLAIASQAISLVSGVVSRLRVFAEGVLGPSGLAVKSLRELEGVYAGHREELLEKLITIMNDRTRALSTVLTGLDLESGSGDAANEYMVTLVKDTTILFKVLSKFLDSASLQRIMSDVVAFAEMHLAAVIKGKMEGGSAKAAQVIAVDKAYYLSKIGALPGLLEMLQAPLGQTLGVPEDLSEEGVAAPSETVVMEFGDAAANVSPIPESIRDDEQIEKQE</sequence>
<accession>A0A1Y2EUK5</accession>
<keyword evidence="5" id="KW-0333">Golgi apparatus</keyword>
<dbReference type="AlphaFoldDB" id="A0A1Y2EUK5"/>
<dbReference type="Pfam" id="PF07928">
    <property type="entry name" value="Vps54"/>
    <property type="match status" value="1"/>
</dbReference>
<evidence type="ECO:0000256" key="7">
    <source>
        <dbReference type="SAM" id="MobiDB-lite"/>
    </source>
</evidence>
<dbReference type="STRING" id="56484.A0A1Y2EUK5"/>
<dbReference type="RefSeq" id="XP_040722152.1">
    <property type="nucleotide sequence ID" value="XM_040870205.1"/>
</dbReference>
<evidence type="ECO:0000259" key="8">
    <source>
        <dbReference type="Pfam" id="PF07928"/>
    </source>
</evidence>
<proteinExistence type="inferred from homology"/>
<dbReference type="GO" id="GO:0000938">
    <property type="term" value="C:GARP complex"/>
    <property type="evidence" value="ECO:0007669"/>
    <property type="project" value="InterPro"/>
</dbReference>
<keyword evidence="3" id="KW-0813">Transport</keyword>
<dbReference type="GeneID" id="63786804"/>
<evidence type="ECO:0000256" key="4">
    <source>
        <dbReference type="ARBA" id="ARBA00022927"/>
    </source>
</evidence>
<feature type="region of interest" description="Disordered" evidence="7">
    <location>
        <begin position="112"/>
        <end position="138"/>
    </location>
</feature>
<dbReference type="OrthoDB" id="10259024at2759"/>
<dbReference type="GO" id="GO:0006896">
    <property type="term" value="P:Golgi to vacuole transport"/>
    <property type="evidence" value="ECO:0007669"/>
    <property type="project" value="TreeGrafter"/>
</dbReference>
<dbReference type="Proteomes" id="UP000193685">
    <property type="component" value="Unassembled WGS sequence"/>
</dbReference>
<dbReference type="EMBL" id="MCFI01000028">
    <property type="protein sequence ID" value="ORY74846.1"/>
    <property type="molecule type" value="Genomic_DNA"/>
</dbReference>
<feature type="compositionally biased region" description="Polar residues" evidence="7">
    <location>
        <begin position="127"/>
        <end position="136"/>
    </location>
</feature>
<evidence type="ECO:0000256" key="5">
    <source>
        <dbReference type="ARBA" id="ARBA00023034"/>
    </source>
</evidence>
<protein>
    <submittedName>
        <fullName evidence="9">Vps54-like protein-domain-containing protein</fullName>
    </submittedName>
</protein>
<evidence type="ECO:0000256" key="1">
    <source>
        <dbReference type="ARBA" id="ARBA00004601"/>
    </source>
</evidence>
<keyword evidence="4" id="KW-0653">Protein transport</keyword>
<dbReference type="OMA" id="QKQAVML"/>
<keyword evidence="6" id="KW-0175">Coiled coil</keyword>
<feature type="region of interest" description="Disordered" evidence="7">
    <location>
        <begin position="429"/>
        <end position="450"/>
    </location>
</feature>